<dbReference type="InterPro" id="IPR027613">
    <property type="entry name" value="O_ant_LIC13510"/>
</dbReference>
<dbReference type="EMBL" id="CAFBQV010000094">
    <property type="protein sequence ID" value="CAB5064709.1"/>
    <property type="molecule type" value="Genomic_DNA"/>
</dbReference>
<reference evidence="1" key="1">
    <citation type="submission" date="2020-05" db="EMBL/GenBank/DDBJ databases">
        <authorList>
            <person name="Chiriac C."/>
            <person name="Salcher M."/>
            <person name="Ghai R."/>
            <person name="Kavagutti S V."/>
        </authorList>
    </citation>
    <scope>NUCLEOTIDE SEQUENCE</scope>
</reference>
<dbReference type="NCBIfam" id="TIGR04326">
    <property type="entry name" value="O_ant_LIC13510"/>
    <property type="match status" value="1"/>
</dbReference>
<evidence type="ECO:0000313" key="1">
    <source>
        <dbReference type="EMBL" id="CAB5064709.1"/>
    </source>
</evidence>
<accession>A0A6J7UF30</accession>
<protein>
    <submittedName>
        <fullName evidence="1">Unannotated protein</fullName>
    </submittedName>
</protein>
<gene>
    <name evidence="1" type="ORF">UFOPK4345_00700</name>
</gene>
<proteinExistence type="predicted"/>
<dbReference type="AlphaFoldDB" id="A0A6J7UF30"/>
<organism evidence="1">
    <name type="scientific">freshwater metagenome</name>
    <dbReference type="NCBI Taxonomy" id="449393"/>
    <lineage>
        <taxon>unclassified sequences</taxon>
        <taxon>metagenomes</taxon>
        <taxon>ecological metagenomes</taxon>
    </lineage>
</organism>
<name>A0A6J7UF30_9ZZZZ</name>
<sequence>MLALISLLQQSRVAAKLRTKENPPTRTTLSGSISFFDYWYRFGATVNETRKFESQYWTNLVDELKDTDVNWLHNLVDQHKKSDLLRISSLKNDFNLANTNNQHLIFDSVGESAVVIKSIKSYFKLLIRSLQIEKYKPAFTLSDTSINLWPLFKNEWLNSLRGYEAMINCIRFHRLEFILRQLPKQRLGFYLIENQPWEMALIHLWRKYHHDQLVGVAHSTVRFWDLRLMSDSRSFLDGYKNLMPRPDFVAVNGPLAHASLVDAGYPENELIDVEALMYQHLANAPIDNRKKSSDASKVTTILVATDFLKSATQTQMKLLNELLQTTEAINLRVLLKPHWSQTFKDLHPRIEVVSGKEDLATYFGQCDALYCSAITSAVIDGVCAGVPVIQCLDPQSFNLSPLRGRVEVQVVRTTEELRSAINNLGGTPPIIKPNALFHLDSQLPKWKALIATEATRN</sequence>